<dbReference type="Proteomes" id="UP000015103">
    <property type="component" value="Unassembled WGS sequence"/>
</dbReference>
<dbReference type="EMBL" id="ACPB03003974">
    <property type="status" value="NOT_ANNOTATED_CDS"/>
    <property type="molecule type" value="Genomic_DNA"/>
</dbReference>
<proteinExistence type="predicted"/>
<dbReference type="EnsemblMetazoa" id="RPRC002458-RA">
    <property type="protein sequence ID" value="RPRC002458-PA"/>
    <property type="gene ID" value="RPRC002458"/>
</dbReference>
<evidence type="ECO:0000313" key="1">
    <source>
        <dbReference type="EnsemblMetazoa" id="RPRC002458-PA"/>
    </source>
</evidence>
<organism evidence="1 2">
    <name type="scientific">Rhodnius prolixus</name>
    <name type="common">Triatomid bug</name>
    <dbReference type="NCBI Taxonomy" id="13249"/>
    <lineage>
        <taxon>Eukaryota</taxon>
        <taxon>Metazoa</taxon>
        <taxon>Ecdysozoa</taxon>
        <taxon>Arthropoda</taxon>
        <taxon>Hexapoda</taxon>
        <taxon>Insecta</taxon>
        <taxon>Pterygota</taxon>
        <taxon>Neoptera</taxon>
        <taxon>Paraneoptera</taxon>
        <taxon>Hemiptera</taxon>
        <taxon>Heteroptera</taxon>
        <taxon>Panheteroptera</taxon>
        <taxon>Cimicomorpha</taxon>
        <taxon>Reduviidae</taxon>
        <taxon>Triatominae</taxon>
        <taxon>Rhodnius</taxon>
    </lineage>
</organism>
<dbReference type="InParanoid" id="T1HEI6"/>
<sequence length="84" mass="9355">MGLVLAYVTLMCRPALTPTNRNRVRWYHVKLSDTDSVLQVGLLNNPYAVSPAIFESKSVAYGFTVSKIYLACSFGPEIRCQIAQ</sequence>
<evidence type="ECO:0000313" key="2">
    <source>
        <dbReference type="Proteomes" id="UP000015103"/>
    </source>
</evidence>
<reference evidence="1" key="1">
    <citation type="submission" date="2015-05" db="UniProtKB">
        <authorList>
            <consortium name="EnsemblMetazoa"/>
        </authorList>
    </citation>
    <scope>IDENTIFICATION</scope>
</reference>
<protein>
    <submittedName>
        <fullName evidence="1">Uncharacterized protein</fullName>
    </submittedName>
</protein>
<name>T1HEI6_RHOPR</name>
<dbReference type="HOGENOM" id="CLU_2530275_0_0_1"/>
<dbReference type="VEuPathDB" id="VectorBase:RPRC002458"/>
<keyword evidence="2" id="KW-1185">Reference proteome</keyword>
<accession>T1HEI6</accession>
<dbReference type="AlphaFoldDB" id="T1HEI6"/>